<name>A0AAD1VV01_PELCU</name>
<evidence type="ECO:0000313" key="3">
    <source>
        <dbReference type="Proteomes" id="UP001295444"/>
    </source>
</evidence>
<organism evidence="2 3">
    <name type="scientific">Pelobates cultripes</name>
    <name type="common">Western spadefoot toad</name>
    <dbReference type="NCBI Taxonomy" id="61616"/>
    <lineage>
        <taxon>Eukaryota</taxon>
        <taxon>Metazoa</taxon>
        <taxon>Chordata</taxon>
        <taxon>Craniata</taxon>
        <taxon>Vertebrata</taxon>
        <taxon>Euteleostomi</taxon>
        <taxon>Amphibia</taxon>
        <taxon>Batrachia</taxon>
        <taxon>Anura</taxon>
        <taxon>Pelobatoidea</taxon>
        <taxon>Pelobatidae</taxon>
        <taxon>Pelobates</taxon>
    </lineage>
</organism>
<gene>
    <name evidence="2" type="ORF">PECUL_23A042669</name>
</gene>
<accession>A0AAD1VV01</accession>
<keyword evidence="3" id="KW-1185">Reference proteome</keyword>
<protein>
    <submittedName>
        <fullName evidence="2">Uncharacterized protein</fullName>
    </submittedName>
</protein>
<sequence>MVPSTGTKPNIWALIYIVEYTQRLLSSPKPSPLQVTNRLEYNGTHLPKLTQTDSKRGPLEANLQTLPIKDPTYKGYAINKIYPRDMTMHMGTLNTSQSRTLAPRCHYPPYQSTRLHSRRPTPCTQWKKPLMKIYSHKVRGLNSPPKRPTTDDRTEETEYRCDLPPRDPLSTLQNTNYGLQTISTSIPHHK</sequence>
<dbReference type="AlphaFoldDB" id="A0AAD1VV01"/>
<proteinExistence type="predicted"/>
<evidence type="ECO:0000256" key="1">
    <source>
        <dbReference type="SAM" id="MobiDB-lite"/>
    </source>
</evidence>
<feature type="region of interest" description="Disordered" evidence="1">
    <location>
        <begin position="138"/>
        <end position="173"/>
    </location>
</feature>
<dbReference type="Proteomes" id="UP001295444">
    <property type="component" value="Chromosome 03"/>
</dbReference>
<dbReference type="EMBL" id="OW240914">
    <property type="protein sequence ID" value="CAH2272535.1"/>
    <property type="molecule type" value="Genomic_DNA"/>
</dbReference>
<evidence type="ECO:0000313" key="2">
    <source>
        <dbReference type="EMBL" id="CAH2272535.1"/>
    </source>
</evidence>
<feature type="compositionally biased region" description="Basic and acidic residues" evidence="1">
    <location>
        <begin position="148"/>
        <end position="165"/>
    </location>
</feature>
<reference evidence="2" key="1">
    <citation type="submission" date="2022-03" db="EMBL/GenBank/DDBJ databases">
        <authorList>
            <person name="Alioto T."/>
            <person name="Alioto T."/>
            <person name="Gomez Garrido J."/>
        </authorList>
    </citation>
    <scope>NUCLEOTIDE SEQUENCE</scope>
</reference>